<evidence type="ECO:0000313" key="3">
    <source>
        <dbReference type="Proteomes" id="UP000824321"/>
    </source>
</evidence>
<dbReference type="Proteomes" id="UP000824321">
    <property type="component" value="Chromosome"/>
</dbReference>
<accession>A0ABX8ZYQ4</accession>
<sequence length="253" mass="27610">MKFHWPAALCAALLGGIAMPVSADISAIYEVQSDDEFEQALDFAMTIEVNDAGDARLHITGRTGYFLIRDGEAYKVSRGIDGPYAEKLDDLEAVIVHAGHAGGISLELLENFPKIELVDKGTVEVGQWRGRGYGQAEDEMGSGWPQLVISQEESLRPIGGAFSRLSSGRFGAMRMLTLSNLFGGFGFYDPEVREVIAGGTPIRINMLELTAVSTDAVDPARFELPDRVLTREEISARDKPFEWAPAFDRQPAG</sequence>
<feature type="signal peptide" evidence="1">
    <location>
        <begin position="1"/>
        <end position="23"/>
    </location>
</feature>
<evidence type="ECO:0000313" key="2">
    <source>
        <dbReference type="EMBL" id="QZD93901.1"/>
    </source>
</evidence>
<dbReference type="RefSeq" id="WP_221429667.1">
    <property type="nucleotide sequence ID" value="NZ_CP081294.1"/>
</dbReference>
<gene>
    <name evidence="2" type="ORF">K3136_07180</name>
</gene>
<dbReference type="EMBL" id="CP081294">
    <property type="protein sequence ID" value="QZD93901.1"/>
    <property type="molecule type" value="Genomic_DNA"/>
</dbReference>
<organism evidence="2 3">
    <name type="scientific">Qipengyuania gelatinilytica</name>
    <dbReference type="NCBI Taxonomy" id="2867231"/>
    <lineage>
        <taxon>Bacteria</taxon>
        <taxon>Pseudomonadati</taxon>
        <taxon>Pseudomonadota</taxon>
        <taxon>Alphaproteobacteria</taxon>
        <taxon>Sphingomonadales</taxon>
        <taxon>Erythrobacteraceae</taxon>
        <taxon>Qipengyuania</taxon>
    </lineage>
</organism>
<proteinExistence type="predicted"/>
<protein>
    <submittedName>
        <fullName evidence="2">Uncharacterized protein</fullName>
    </submittedName>
</protein>
<keyword evidence="1" id="KW-0732">Signal</keyword>
<reference evidence="2 3" key="1">
    <citation type="submission" date="2021-08" db="EMBL/GenBank/DDBJ databases">
        <title>Comparative Genomics Analysis of the Genus Qipengyuania Reveals Extensive Genetic Diversity and Metabolic Versatility, Including the Description of Fifteen Novel Species.</title>
        <authorList>
            <person name="Liu Y."/>
        </authorList>
    </citation>
    <scope>NUCLEOTIDE SEQUENCE [LARGE SCALE GENOMIC DNA]</scope>
    <source>
        <strain evidence="2 3">1NDH1</strain>
    </source>
</reference>
<feature type="chain" id="PRO_5045226978" evidence="1">
    <location>
        <begin position="24"/>
        <end position="253"/>
    </location>
</feature>
<name>A0ABX8ZYQ4_9SPHN</name>
<evidence type="ECO:0000256" key="1">
    <source>
        <dbReference type="SAM" id="SignalP"/>
    </source>
</evidence>
<keyword evidence="3" id="KW-1185">Reference proteome</keyword>